<evidence type="ECO:0000256" key="11">
    <source>
        <dbReference type="ARBA" id="ARBA00023230"/>
    </source>
</evidence>
<keyword evidence="4" id="KW-0812">Transmembrane</keyword>
<evidence type="ECO:0000256" key="7">
    <source>
        <dbReference type="ARBA" id="ARBA00023015"/>
    </source>
</evidence>
<evidence type="ECO:0000256" key="10">
    <source>
        <dbReference type="ARBA" id="ARBA00023163"/>
    </source>
</evidence>
<evidence type="ECO:0000256" key="12">
    <source>
        <dbReference type="ARBA" id="ARBA00023242"/>
    </source>
</evidence>
<evidence type="ECO:0000256" key="6">
    <source>
        <dbReference type="ARBA" id="ARBA00022989"/>
    </source>
</evidence>
<evidence type="ECO:0000256" key="2">
    <source>
        <dbReference type="ARBA" id="ARBA00004389"/>
    </source>
</evidence>
<dbReference type="FunFam" id="1.20.5.170:FF:000041">
    <property type="entry name" value="Cyclic AMP-dependent transcription factor ATF-6 beta"/>
    <property type="match status" value="1"/>
</dbReference>
<keyword evidence="9" id="KW-0472">Membrane</keyword>
<dbReference type="InterPro" id="IPR051882">
    <property type="entry name" value="ATF_bZIP_TF"/>
</dbReference>
<evidence type="ECO:0000256" key="4">
    <source>
        <dbReference type="ARBA" id="ARBA00022692"/>
    </source>
</evidence>
<dbReference type="CDD" id="cd14700">
    <property type="entry name" value="bZIP_ATF6"/>
    <property type="match status" value="1"/>
</dbReference>
<dbReference type="InterPro" id="IPR004827">
    <property type="entry name" value="bZIP"/>
</dbReference>
<dbReference type="AlphaFoldDB" id="A0A8C4NG61"/>
<organism evidence="15 16">
    <name type="scientific">Eptatretus burgeri</name>
    <name type="common">Inshore hagfish</name>
    <dbReference type="NCBI Taxonomy" id="7764"/>
    <lineage>
        <taxon>Eukaryota</taxon>
        <taxon>Metazoa</taxon>
        <taxon>Chordata</taxon>
        <taxon>Craniata</taxon>
        <taxon>Vertebrata</taxon>
        <taxon>Cyclostomata</taxon>
        <taxon>Myxini</taxon>
        <taxon>Myxiniformes</taxon>
        <taxon>Myxinidae</taxon>
        <taxon>Eptatretinae</taxon>
        <taxon>Eptatretus</taxon>
    </lineage>
</organism>
<dbReference type="Ensembl" id="ENSEBUT00000007741.1">
    <property type="protein sequence ID" value="ENSEBUP00000007264.1"/>
    <property type="gene ID" value="ENSEBUG00000004754.1"/>
</dbReference>
<feature type="coiled-coil region" evidence="13">
    <location>
        <begin position="227"/>
        <end position="268"/>
    </location>
</feature>
<dbReference type="GO" id="GO:0005634">
    <property type="term" value="C:nucleus"/>
    <property type="evidence" value="ECO:0007669"/>
    <property type="project" value="UniProtKB-SubCell"/>
</dbReference>
<keyword evidence="11" id="KW-0834">Unfolded protein response</keyword>
<keyword evidence="10" id="KW-0804">Transcription</keyword>
<keyword evidence="8" id="KW-0238">DNA-binding</keyword>
<dbReference type="SMART" id="SM00338">
    <property type="entry name" value="BRLZ"/>
    <property type="match status" value="1"/>
</dbReference>
<keyword evidence="13" id="KW-0175">Coiled coil</keyword>
<keyword evidence="12" id="KW-0539">Nucleus</keyword>
<evidence type="ECO:0000256" key="5">
    <source>
        <dbReference type="ARBA" id="ARBA00022824"/>
    </source>
</evidence>
<proteinExistence type="inferred from homology"/>
<dbReference type="GeneTree" id="ENSGT00940000160798"/>
<dbReference type="Gene3D" id="1.20.5.170">
    <property type="match status" value="1"/>
</dbReference>
<evidence type="ECO:0000256" key="8">
    <source>
        <dbReference type="ARBA" id="ARBA00023125"/>
    </source>
</evidence>
<feature type="domain" description="BZIP" evidence="14">
    <location>
        <begin position="211"/>
        <end position="265"/>
    </location>
</feature>
<name>A0A8C4NG61_EPTBU</name>
<comment type="subcellular location">
    <subcellularLocation>
        <location evidence="2">Endoplasmic reticulum membrane</location>
        <topology evidence="2">Single-pass membrane protein</topology>
    </subcellularLocation>
    <subcellularLocation>
        <location evidence="1">Nucleus</location>
    </subcellularLocation>
</comment>
<dbReference type="PANTHER" id="PTHR46164:SF3">
    <property type="entry name" value="ATF6, ISOFORM C"/>
    <property type="match status" value="1"/>
</dbReference>
<evidence type="ECO:0000313" key="16">
    <source>
        <dbReference type="Proteomes" id="UP000694388"/>
    </source>
</evidence>
<dbReference type="PANTHER" id="PTHR46164">
    <property type="entry name" value="ATF6, ISOFORM C"/>
    <property type="match status" value="1"/>
</dbReference>
<evidence type="ECO:0000256" key="13">
    <source>
        <dbReference type="SAM" id="Coils"/>
    </source>
</evidence>
<dbReference type="InterPro" id="IPR046347">
    <property type="entry name" value="bZIP_sf"/>
</dbReference>
<keyword evidence="7" id="KW-0805">Transcription regulation</keyword>
<keyword evidence="6" id="KW-1133">Transmembrane helix</keyword>
<dbReference type="Ensembl" id="ENSEBUT00000007731.1">
    <property type="protein sequence ID" value="ENSEBUP00000007255.1"/>
    <property type="gene ID" value="ENSEBUG00000004754.1"/>
</dbReference>
<dbReference type="GO" id="GO:0005789">
    <property type="term" value="C:endoplasmic reticulum membrane"/>
    <property type="evidence" value="ECO:0007669"/>
    <property type="project" value="UniProtKB-SubCell"/>
</dbReference>
<evidence type="ECO:0000259" key="14">
    <source>
        <dbReference type="PROSITE" id="PS50217"/>
    </source>
</evidence>
<dbReference type="SUPFAM" id="SSF57959">
    <property type="entry name" value="Leucine zipper domain"/>
    <property type="match status" value="1"/>
</dbReference>
<protein>
    <recommendedName>
        <fullName evidence="14">BZIP domain-containing protein</fullName>
    </recommendedName>
</protein>
<keyword evidence="16" id="KW-1185">Reference proteome</keyword>
<dbReference type="GO" id="GO:0000981">
    <property type="term" value="F:DNA-binding transcription factor activity, RNA polymerase II-specific"/>
    <property type="evidence" value="ECO:0007669"/>
    <property type="project" value="TreeGrafter"/>
</dbReference>
<accession>A0A8C4NG61</accession>
<comment type="similarity">
    <text evidence="3">Belongs to the bZIP family. ATF subfamily.</text>
</comment>
<dbReference type="GO" id="GO:0000978">
    <property type="term" value="F:RNA polymerase II cis-regulatory region sequence-specific DNA binding"/>
    <property type="evidence" value="ECO:0007669"/>
    <property type="project" value="TreeGrafter"/>
</dbReference>
<dbReference type="GO" id="GO:0030968">
    <property type="term" value="P:endoplasmic reticulum unfolded protein response"/>
    <property type="evidence" value="ECO:0007669"/>
    <property type="project" value="TreeGrafter"/>
</dbReference>
<evidence type="ECO:0000256" key="3">
    <source>
        <dbReference type="ARBA" id="ARBA00009050"/>
    </source>
</evidence>
<dbReference type="PROSITE" id="PS50217">
    <property type="entry name" value="BZIP"/>
    <property type="match status" value="1"/>
</dbReference>
<evidence type="ECO:0000256" key="9">
    <source>
        <dbReference type="ARBA" id="ARBA00023136"/>
    </source>
</evidence>
<dbReference type="Proteomes" id="UP000694388">
    <property type="component" value="Unplaced"/>
</dbReference>
<evidence type="ECO:0000313" key="15">
    <source>
        <dbReference type="Ensembl" id="ENSEBUP00000007264.1"/>
    </source>
</evidence>
<evidence type="ECO:0000256" key="1">
    <source>
        <dbReference type="ARBA" id="ARBA00004123"/>
    </source>
</evidence>
<dbReference type="Pfam" id="PF00170">
    <property type="entry name" value="bZIP_1"/>
    <property type="match status" value="1"/>
</dbReference>
<reference evidence="15" key="1">
    <citation type="submission" date="2025-05" db="UniProtKB">
        <authorList>
            <consortium name="Ensembl"/>
        </authorList>
    </citation>
    <scope>IDENTIFICATION</scope>
</reference>
<keyword evidence="5" id="KW-0256">Endoplasmic reticulum</keyword>
<sequence length="424" mass="45811">MITQPVTDLKIELQPTNVSLSPLTTTAKVCNPDAATTISRDVTKGITLTSHGVPMTNGTNGVKDAVIPLGNGLNKVTVPAKLNVDTSISTVRGEKLLESMPPLSASGTLKRLGDVIANTRAAKTLLIQTVSSQTAQHSGASPVTLESQSQHHLVIHSMPAVSSTSSCVTPATGATASLLASPALTTTPKPIIPSPAIQTPTSSQADPRFLKRQQRMIKNRESACLSRRKKKEYLQGLENQLQTALSENAALRDENVRLRQQLHSLTASNGQFKEGSVKKGVCLAVFLLCVLITCKPFGLIDLGGSKSEVMVLHPGRRLLGYSSEDGQNIVESVVQSSSSDEDYRRSLVVHRVTKRHGEEKLSLVIPPAACPPHNHSHSLRVAGVLRGLAAQHDKRRNQTEDRRPFRHPMVVAPFFLLYTWSRLV</sequence>